<dbReference type="InterPro" id="IPR023152">
    <property type="entry name" value="RasGAP_CS"/>
</dbReference>
<feature type="region of interest" description="Disordered" evidence="2">
    <location>
        <begin position="1133"/>
        <end position="1219"/>
    </location>
</feature>
<protein>
    <submittedName>
        <fullName evidence="5">Uncharacterized protein</fullName>
    </submittedName>
</protein>
<dbReference type="OrthoDB" id="775356at2759"/>
<dbReference type="Pfam" id="PF00616">
    <property type="entry name" value="RasGAP"/>
    <property type="match status" value="1"/>
</dbReference>
<dbReference type="InterPro" id="IPR035892">
    <property type="entry name" value="C2_domain_sf"/>
</dbReference>
<evidence type="ECO:0000259" key="3">
    <source>
        <dbReference type="PROSITE" id="PS50004"/>
    </source>
</evidence>
<dbReference type="InterPro" id="IPR001936">
    <property type="entry name" value="RasGAP_dom"/>
</dbReference>
<dbReference type="SUPFAM" id="SSF48350">
    <property type="entry name" value="GTPase activation domain, GAP"/>
    <property type="match status" value="1"/>
</dbReference>
<dbReference type="PROSITE" id="PS50004">
    <property type="entry name" value="C2"/>
    <property type="match status" value="1"/>
</dbReference>
<dbReference type="EMBL" id="CDHN01000001">
    <property type="protein sequence ID" value="CEJ80725.1"/>
    <property type="molecule type" value="Genomic_DNA"/>
</dbReference>
<keyword evidence="6" id="KW-1185">Reference proteome</keyword>
<evidence type="ECO:0000256" key="2">
    <source>
        <dbReference type="SAM" id="MobiDB-lite"/>
    </source>
</evidence>
<evidence type="ECO:0000313" key="6">
    <source>
        <dbReference type="Proteomes" id="UP000039046"/>
    </source>
</evidence>
<dbReference type="GO" id="GO:0005096">
    <property type="term" value="F:GTPase activator activity"/>
    <property type="evidence" value="ECO:0007669"/>
    <property type="project" value="UniProtKB-KW"/>
</dbReference>
<dbReference type="Gene3D" id="2.60.40.150">
    <property type="entry name" value="C2 domain"/>
    <property type="match status" value="1"/>
</dbReference>
<evidence type="ECO:0000259" key="4">
    <source>
        <dbReference type="PROSITE" id="PS50018"/>
    </source>
</evidence>
<dbReference type="CDD" id="cd00030">
    <property type="entry name" value="C2"/>
    <property type="match status" value="1"/>
</dbReference>
<gene>
    <name evidence="5" type="ORF">VHEMI00893</name>
</gene>
<dbReference type="SUPFAM" id="SSF49562">
    <property type="entry name" value="C2 domain (Calcium/lipid-binding domain, CaLB)"/>
    <property type="match status" value="1"/>
</dbReference>
<sequence>MKGQPAHLEHADGEGAGHDSHPTAPAAPQSPRTDRSPNPNRTSPPQFDSLNITSEISEALSLPTANLSLDPALSPVPRGVSPQQASPRAVPGGIGRRRGIVFNDSFTDPTDALQNSTSAQQQRQASTGSRPRTRTLDAAAGIQRAAGVGSSDPRHRVGSFSSSPPQNFGDDRRPPPISIDAAGYQAPSLGSRQLDTPTTPSSAKDRKASKRLLPIMSSRPSSPLSPAYPTADSLCPPKASDDPNNVISLMKTACGKMRGEIEYQSEAGGPWYAGIAYIDEDTGSLMFDSGQNGQFLIPIISDIRGCRVIAVQHTETGKRCLELSPMLSTLNLLLTPPNQDEFDMWFAAFLCWQQTRPTPLKLLNGKPSTPIGPGRSDVVTHGKTLEAEKQPSIIKFDKLMVWDKGLAAVPRTNFLRSSAKDAWSPTASWKNVSCILQDNGVFTLLLENDVIALCMIDLAQLSRHAIQQLDRTVLNEEFCIAVFPTYCSKASRISIYRPVYIALENRMQFEVWFVLLRAFATPDIYQLNNPDDDELLEVPDLSNETCGEIFRMEKILSVRVIEAKIKAKATGLEFFFPEKHGKIENDPLVGNYLAEVIVDGEVRARTTTKFNTKNPFWREDCEIVDLAPSVQELSVLVKRVDMEYVYPKTTAAQHRTAGNQEFVCGTVNIALDQLDRGKDHEAWLEIHDEKRKVIGSMLIKVRHEEHVALLAKEYADLSEILHRFPTGLTTLISTAMPAQLRHLAEMFLNIFQASGSASDWLMALVEDEIDGIGSQTSMKKYRFSSRLKSNESVESASDRELIVRDMSKSLAGEANLLFRGNTLLTQSLEFHMRRLGKEYLEETLQNKVFEINELNPDCEVDPSKIHQGNGDIDQHWTLLLRLTNEMWRCIADSALHIPAELRHILKYIRAVAEDRYGDFHRSATYTAVSGFLFLRFICPAILSPKLFGLLRDHPRQKAQRTLTLIAKVLQKLSNLSTFGKREEYMEPMNRFLTTNKAAFRDYIDQVCGIPAERGIKAQPANYSTPLAVMSRLSPTAKEGFPTLPYLIDHPRSFAALVKLWSNYRPEDTLQKGQVDGDLLIFNDLCLGLQKRADACLAKVRRLRAAEAAAQGISCDVVTSLEDATIADPVNIPFTNREVPHNYDQYQSAGSSGSDGAEDASNRNRDPRQASDGRKGSSSRGMPGVTGTPKSKNGKVGRTLLSGIMKIGGRSESPDAKSSR</sequence>
<feature type="domain" description="C2" evidence="3">
    <location>
        <begin position="535"/>
        <end position="684"/>
    </location>
</feature>
<dbReference type="InterPro" id="IPR000008">
    <property type="entry name" value="C2_dom"/>
</dbReference>
<feature type="compositionally biased region" description="Polar residues" evidence="2">
    <location>
        <begin position="36"/>
        <end position="55"/>
    </location>
</feature>
<dbReference type="PROSITE" id="PS00509">
    <property type="entry name" value="RAS_GTPASE_ACTIV_1"/>
    <property type="match status" value="1"/>
</dbReference>
<dbReference type="SMART" id="SM00323">
    <property type="entry name" value="RasGAP"/>
    <property type="match status" value="1"/>
</dbReference>
<dbReference type="GO" id="GO:0007165">
    <property type="term" value="P:signal transduction"/>
    <property type="evidence" value="ECO:0007669"/>
    <property type="project" value="UniProtKB-ARBA"/>
</dbReference>
<evidence type="ECO:0000256" key="1">
    <source>
        <dbReference type="ARBA" id="ARBA00022468"/>
    </source>
</evidence>
<dbReference type="STRING" id="1531966.A0A0A1T3S9"/>
<reference evidence="5 6" key="1">
    <citation type="journal article" date="2015" name="Genome Announc.">
        <title>Draft Genome Sequence and Gene Annotation of the Entomopathogenic Fungus Verticillium hemipterigenum.</title>
        <authorList>
            <person name="Horn F."/>
            <person name="Habel A."/>
            <person name="Scharf D.H."/>
            <person name="Dworschak J."/>
            <person name="Brakhage A.A."/>
            <person name="Guthke R."/>
            <person name="Hertweck C."/>
            <person name="Linde J."/>
        </authorList>
    </citation>
    <scope>NUCLEOTIDE SEQUENCE [LARGE SCALE GENOMIC DNA]</scope>
</reference>
<dbReference type="AlphaFoldDB" id="A0A0A1T3S9"/>
<feature type="domain" description="Ras-GAP" evidence="4">
    <location>
        <begin position="739"/>
        <end position="974"/>
    </location>
</feature>
<feature type="compositionally biased region" description="Low complexity" evidence="2">
    <location>
        <begin position="116"/>
        <end position="130"/>
    </location>
</feature>
<feature type="region of interest" description="Disordered" evidence="2">
    <location>
        <begin position="67"/>
        <end position="239"/>
    </location>
</feature>
<keyword evidence="1" id="KW-0343">GTPase activation</keyword>
<accession>A0A0A1T3S9</accession>
<evidence type="ECO:0000313" key="5">
    <source>
        <dbReference type="EMBL" id="CEJ80725.1"/>
    </source>
</evidence>
<dbReference type="Proteomes" id="UP000039046">
    <property type="component" value="Unassembled WGS sequence"/>
</dbReference>
<feature type="compositionally biased region" description="Polar residues" evidence="2">
    <location>
        <begin position="188"/>
        <end position="202"/>
    </location>
</feature>
<dbReference type="HOGENOM" id="CLU_003244_1_0_1"/>
<dbReference type="InterPro" id="IPR008936">
    <property type="entry name" value="Rho_GTPase_activation_prot"/>
</dbReference>
<proteinExistence type="predicted"/>
<dbReference type="Pfam" id="PF00168">
    <property type="entry name" value="C2"/>
    <property type="match status" value="1"/>
</dbReference>
<dbReference type="PANTHER" id="PTHR10194">
    <property type="entry name" value="RAS GTPASE-ACTIVATING PROTEINS"/>
    <property type="match status" value="1"/>
</dbReference>
<dbReference type="Gene3D" id="1.10.506.10">
    <property type="entry name" value="GTPase Activation - p120gap, domain 1"/>
    <property type="match status" value="1"/>
</dbReference>
<dbReference type="CDD" id="cd05137">
    <property type="entry name" value="RasGAP_CLA2_BUD2"/>
    <property type="match status" value="1"/>
</dbReference>
<dbReference type="InterPro" id="IPR039360">
    <property type="entry name" value="Ras_GTPase"/>
</dbReference>
<feature type="compositionally biased region" description="Basic and acidic residues" evidence="2">
    <location>
        <begin position="7"/>
        <end position="21"/>
    </location>
</feature>
<organism evidence="5 6">
    <name type="scientific">[Torrubiella] hemipterigena</name>
    <dbReference type="NCBI Taxonomy" id="1531966"/>
    <lineage>
        <taxon>Eukaryota</taxon>
        <taxon>Fungi</taxon>
        <taxon>Dikarya</taxon>
        <taxon>Ascomycota</taxon>
        <taxon>Pezizomycotina</taxon>
        <taxon>Sordariomycetes</taxon>
        <taxon>Hypocreomycetidae</taxon>
        <taxon>Hypocreales</taxon>
        <taxon>Clavicipitaceae</taxon>
        <taxon>Clavicipitaceae incertae sedis</taxon>
        <taxon>'Torrubiella' clade</taxon>
    </lineage>
</organism>
<name>A0A0A1T3S9_9HYPO</name>
<feature type="region of interest" description="Disordered" evidence="2">
    <location>
        <begin position="1"/>
        <end position="55"/>
    </location>
</feature>
<feature type="compositionally biased region" description="Polar residues" evidence="2">
    <location>
        <begin position="104"/>
        <end position="115"/>
    </location>
</feature>
<dbReference type="PROSITE" id="PS50018">
    <property type="entry name" value="RAS_GTPASE_ACTIV_2"/>
    <property type="match status" value="1"/>
</dbReference>
<dbReference type="PANTHER" id="PTHR10194:SF60">
    <property type="entry name" value="RAS GTPASE-ACTIVATING PROTEIN RASKOL"/>
    <property type="match status" value="1"/>
</dbReference>
<feature type="compositionally biased region" description="Basic and acidic residues" evidence="2">
    <location>
        <begin position="1159"/>
        <end position="1174"/>
    </location>
</feature>